<comment type="function">
    <text evidence="5">Catalyzes the transfer of the phosphoribosyl group of 5-phosphorylribose-1-pyrophosphate (PRPP) to anthranilate to yield N-(5'-phosphoribosyl)-anthranilate (PRA).</text>
</comment>
<organism evidence="8 9">
    <name type="scientific">Rossellomorea pakistanensis</name>
    <dbReference type="NCBI Taxonomy" id="992288"/>
    <lineage>
        <taxon>Bacteria</taxon>
        <taxon>Bacillati</taxon>
        <taxon>Bacillota</taxon>
        <taxon>Bacilli</taxon>
        <taxon>Bacillales</taxon>
        <taxon>Bacillaceae</taxon>
        <taxon>Rossellomorea</taxon>
    </lineage>
</organism>
<dbReference type="SUPFAM" id="SSF52418">
    <property type="entry name" value="Nucleoside phosphorylase/phosphoribosyltransferase catalytic domain"/>
    <property type="match status" value="1"/>
</dbReference>
<feature type="binding site" evidence="5">
    <location>
        <position position="224"/>
    </location>
    <ligand>
        <name>Mg(2+)</name>
        <dbReference type="ChEBI" id="CHEBI:18420"/>
        <label>2</label>
    </ligand>
</feature>
<dbReference type="SUPFAM" id="SSF47648">
    <property type="entry name" value="Nucleoside phosphorylase/phosphoribosyltransferase N-terminal domain"/>
    <property type="match status" value="1"/>
</dbReference>
<comment type="caution">
    <text evidence="8">The sequence shown here is derived from an EMBL/GenBank/DDBJ whole genome shotgun (WGS) entry which is preliminary data.</text>
</comment>
<protein>
    <recommendedName>
        <fullName evidence="5">Anthranilate phosphoribosyltransferase</fullName>
        <ecNumber evidence="5">2.4.2.18</ecNumber>
    </recommendedName>
</protein>
<feature type="binding site" evidence="5">
    <location>
        <begin position="82"/>
        <end position="83"/>
    </location>
    <ligand>
        <name>5-phospho-alpha-D-ribose 1-diphosphate</name>
        <dbReference type="ChEBI" id="CHEBI:58017"/>
    </ligand>
</feature>
<name>A0ABS2N8H9_9BACI</name>
<feature type="binding site" evidence="5">
    <location>
        <position position="87"/>
    </location>
    <ligand>
        <name>5-phospho-alpha-D-ribose 1-diphosphate</name>
        <dbReference type="ChEBI" id="CHEBI:58017"/>
    </ligand>
</feature>
<reference evidence="8 9" key="1">
    <citation type="submission" date="2021-01" db="EMBL/GenBank/DDBJ databases">
        <title>Genomic Encyclopedia of Type Strains, Phase IV (KMG-IV): sequencing the most valuable type-strain genomes for metagenomic binning, comparative biology and taxonomic classification.</title>
        <authorList>
            <person name="Goeker M."/>
        </authorList>
    </citation>
    <scope>NUCLEOTIDE SEQUENCE [LARGE SCALE GENOMIC DNA]</scope>
    <source>
        <strain evidence="8 9">DSM 24834</strain>
    </source>
</reference>
<keyword evidence="9" id="KW-1185">Reference proteome</keyword>
<keyword evidence="5" id="KW-0028">Amino-acid biosynthesis</keyword>
<dbReference type="Gene3D" id="3.40.1030.10">
    <property type="entry name" value="Nucleoside phosphorylase/phosphoribosyltransferase catalytic domain"/>
    <property type="match status" value="1"/>
</dbReference>
<dbReference type="GO" id="GO:0016757">
    <property type="term" value="F:glycosyltransferase activity"/>
    <property type="evidence" value="ECO:0007669"/>
    <property type="project" value="UniProtKB-KW"/>
</dbReference>
<keyword evidence="3 5" id="KW-0822">Tryptophan biosynthesis</keyword>
<dbReference type="InterPro" id="IPR000312">
    <property type="entry name" value="Glycosyl_Trfase_fam3"/>
</dbReference>
<keyword evidence="5" id="KW-0460">Magnesium</keyword>
<dbReference type="NCBIfam" id="TIGR01245">
    <property type="entry name" value="trpD"/>
    <property type="match status" value="1"/>
</dbReference>
<feature type="binding site" evidence="5">
    <location>
        <position position="225"/>
    </location>
    <ligand>
        <name>Mg(2+)</name>
        <dbReference type="ChEBI" id="CHEBI:18420"/>
        <label>2</label>
    </ligand>
</feature>
<keyword evidence="4 5" id="KW-0057">Aromatic amino acid biosynthesis</keyword>
<dbReference type="PANTHER" id="PTHR43285">
    <property type="entry name" value="ANTHRANILATE PHOSPHORIBOSYLTRANSFERASE"/>
    <property type="match status" value="1"/>
</dbReference>
<dbReference type="HAMAP" id="MF_00211">
    <property type="entry name" value="TrpD"/>
    <property type="match status" value="1"/>
</dbReference>
<feature type="binding site" evidence="5">
    <location>
        <position position="110"/>
    </location>
    <ligand>
        <name>anthranilate</name>
        <dbReference type="ChEBI" id="CHEBI:16567"/>
        <label>1</label>
    </ligand>
</feature>
<feature type="binding site" evidence="5">
    <location>
        <begin position="89"/>
        <end position="92"/>
    </location>
    <ligand>
        <name>5-phospho-alpha-D-ribose 1-diphosphate</name>
        <dbReference type="ChEBI" id="CHEBI:58017"/>
    </ligand>
</feature>
<dbReference type="Gene3D" id="1.20.970.10">
    <property type="entry name" value="Transferase, Pyrimidine Nucleoside Phosphorylase, Chain C"/>
    <property type="match status" value="1"/>
</dbReference>
<dbReference type="Pfam" id="PF00591">
    <property type="entry name" value="Glycos_transf_3"/>
    <property type="match status" value="1"/>
</dbReference>
<dbReference type="PANTHER" id="PTHR43285:SF2">
    <property type="entry name" value="ANTHRANILATE PHOSPHORIBOSYLTRANSFERASE"/>
    <property type="match status" value="1"/>
</dbReference>
<dbReference type="InterPro" id="IPR035902">
    <property type="entry name" value="Nuc_phospho_transferase"/>
</dbReference>
<comment type="cofactor">
    <cofactor evidence="5">
        <name>Mg(2+)</name>
        <dbReference type="ChEBI" id="CHEBI:18420"/>
    </cofactor>
    <text evidence="5">Binds 2 magnesium ions per monomer.</text>
</comment>
<evidence type="ECO:0000256" key="3">
    <source>
        <dbReference type="ARBA" id="ARBA00022822"/>
    </source>
</evidence>
<comment type="similarity">
    <text evidence="5">Belongs to the anthranilate phosphoribosyltransferase family.</text>
</comment>
<keyword evidence="1 5" id="KW-0328">Glycosyltransferase</keyword>
<dbReference type="InterPro" id="IPR036320">
    <property type="entry name" value="Glycosyl_Trfase_fam3_N_dom_sf"/>
</dbReference>
<dbReference type="RefSeq" id="WP_205168351.1">
    <property type="nucleotide sequence ID" value="NZ_JAFBDZ010000001.1"/>
</dbReference>
<sequence>MKTILKKLSNGDQLNREEMVGAARSLFYEETTDSEIAALLMALKIRGESVEEITGIVEVLREKAMPIQSKMAGIMDNCGTGGDGSQSFNISTTSAFVLAGAGAKVAKHGNRSISSKTGSADVLEHLGISLDFHSDEVEELLDENGIAFLFAPHVHYQLKRIMKVRKELGVPTIFNLIGPLTNPIALENQFVGVYRRDMLMKMSSVLHQLGRKRSVVINGAGFMDEASLSGENHLVLLDKGETIPFTLYGEEVGLPQYHNSDILGGDAKHNAEILMNVLRGKKGAYLDTVLLNAGLGLFASGIAATPKEGVEKAKESIDSGAALQKLHYLIEYSQKREKQVI</sequence>
<dbReference type="EMBL" id="JAFBDZ010000001">
    <property type="protein sequence ID" value="MBM7584167.1"/>
    <property type="molecule type" value="Genomic_DNA"/>
</dbReference>
<comment type="catalytic activity">
    <reaction evidence="5">
        <text>N-(5-phospho-beta-D-ribosyl)anthranilate + diphosphate = 5-phospho-alpha-D-ribose 1-diphosphate + anthranilate</text>
        <dbReference type="Rhea" id="RHEA:11768"/>
        <dbReference type="ChEBI" id="CHEBI:16567"/>
        <dbReference type="ChEBI" id="CHEBI:18277"/>
        <dbReference type="ChEBI" id="CHEBI:33019"/>
        <dbReference type="ChEBI" id="CHEBI:58017"/>
        <dbReference type="EC" id="2.4.2.18"/>
    </reaction>
</comment>
<feature type="binding site" evidence="5">
    <location>
        <position position="91"/>
    </location>
    <ligand>
        <name>Mg(2+)</name>
        <dbReference type="ChEBI" id="CHEBI:18420"/>
        <label>1</label>
    </ligand>
</feature>
<feature type="binding site" evidence="5">
    <location>
        <position position="79"/>
    </location>
    <ligand>
        <name>5-phospho-alpha-D-ribose 1-diphosphate</name>
        <dbReference type="ChEBI" id="CHEBI:58017"/>
    </ligand>
</feature>
<evidence type="ECO:0000313" key="8">
    <source>
        <dbReference type="EMBL" id="MBM7584167.1"/>
    </source>
</evidence>
<dbReference type="EC" id="2.4.2.18" evidence="5"/>
<dbReference type="Pfam" id="PF02885">
    <property type="entry name" value="Glycos_trans_3N"/>
    <property type="match status" value="1"/>
</dbReference>
<evidence type="ECO:0000256" key="5">
    <source>
        <dbReference type="HAMAP-Rule" id="MF_00211"/>
    </source>
</evidence>
<gene>
    <name evidence="5" type="primary">trpD</name>
    <name evidence="8" type="ORF">JOC86_000704</name>
</gene>
<keyword evidence="2 5" id="KW-0808">Transferase</keyword>
<comment type="subunit">
    <text evidence="5">Homodimer.</text>
</comment>
<keyword evidence="5" id="KW-0479">Metal-binding</keyword>
<dbReference type="Proteomes" id="UP001646157">
    <property type="component" value="Unassembled WGS sequence"/>
</dbReference>
<feature type="domain" description="Glycosyl transferase family 3" evidence="6">
    <location>
        <begin position="73"/>
        <end position="323"/>
    </location>
</feature>
<evidence type="ECO:0000256" key="1">
    <source>
        <dbReference type="ARBA" id="ARBA00022676"/>
    </source>
</evidence>
<feature type="binding site" evidence="5">
    <location>
        <position position="119"/>
    </location>
    <ligand>
        <name>5-phospho-alpha-D-ribose 1-diphosphate</name>
        <dbReference type="ChEBI" id="CHEBI:58017"/>
    </ligand>
</feature>
<dbReference type="InterPro" id="IPR017459">
    <property type="entry name" value="Glycosyl_Trfase_fam3_N_dom"/>
</dbReference>
<feature type="binding site" evidence="5">
    <location>
        <begin position="107"/>
        <end position="115"/>
    </location>
    <ligand>
        <name>5-phospho-alpha-D-ribose 1-diphosphate</name>
        <dbReference type="ChEBI" id="CHEBI:58017"/>
    </ligand>
</feature>
<feature type="domain" description="Glycosyl transferase family 3 N-terminal" evidence="7">
    <location>
        <begin position="2"/>
        <end position="64"/>
    </location>
</feature>
<comment type="caution">
    <text evidence="5">Lacks conserved residue(s) required for the propagation of feature annotation.</text>
</comment>
<feature type="binding site" evidence="5">
    <location>
        <position position="225"/>
    </location>
    <ligand>
        <name>Mg(2+)</name>
        <dbReference type="ChEBI" id="CHEBI:18420"/>
        <label>1</label>
    </ligand>
</feature>
<evidence type="ECO:0000259" key="6">
    <source>
        <dbReference type="Pfam" id="PF00591"/>
    </source>
</evidence>
<feature type="binding site" evidence="5">
    <location>
        <position position="165"/>
    </location>
    <ligand>
        <name>anthranilate</name>
        <dbReference type="ChEBI" id="CHEBI:16567"/>
        <label>2</label>
    </ligand>
</feature>
<evidence type="ECO:0000256" key="4">
    <source>
        <dbReference type="ARBA" id="ARBA00023141"/>
    </source>
</evidence>
<evidence type="ECO:0000256" key="2">
    <source>
        <dbReference type="ARBA" id="ARBA00022679"/>
    </source>
</evidence>
<evidence type="ECO:0000259" key="7">
    <source>
        <dbReference type="Pfam" id="PF02885"/>
    </source>
</evidence>
<proteinExistence type="inferred from homology"/>
<comment type="pathway">
    <text evidence="5">Amino-acid biosynthesis; L-tryptophan biosynthesis; L-tryptophan from chorismate: step 2/5.</text>
</comment>
<accession>A0ABS2N8H9</accession>
<dbReference type="InterPro" id="IPR005940">
    <property type="entry name" value="Anthranilate_Pribosyl_Tfrase"/>
</dbReference>
<evidence type="ECO:0000313" key="9">
    <source>
        <dbReference type="Proteomes" id="UP001646157"/>
    </source>
</evidence>
<feature type="binding site" evidence="5">
    <location>
        <position position="79"/>
    </location>
    <ligand>
        <name>anthranilate</name>
        <dbReference type="ChEBI" id="CHEBI:16567"/>
        <label>1</label>
    </ligand>
</feature>